<protein>
    <recommendedName>
        <fullName evidence="3">DUF2268 domain-containing protein</fullName>
    </recommendedName>
</protein>
<evidence type="ECO:0008006" key="3">
    <source>
        <dbReference type="Google" id="ProtNLM"/>
    </source>
</evidence>
<name>A0A1E7LA30_9ACTN</name>
<dbReference type="RefSeq" id="WP_070015506.1">
    <property type="nucleotide sequence ID" value="NZ_LJGW01000107.1"/>
</dbReference>
<dbReference type="Proteomes" id="UP000176005">
    <property type="component" value="Unassembled WGS sequence"/>
</dbReference>
<dbReference type="EMBL" id="LJGW01000107">
    <property type="protein sequence ID" value="OEV13000.1"/>
    <property type="molecule type" value="Genomic_DNA"/>
</dbReference>
<keyword evidence="2" id="KW-1185">Reference proteome</keyword>
<sequence length="283" mass="31801">MSDCDVRVETEDDRDAELAEQVEKIAAQVIPVLEDVTGLSVGEKPVIRIVTPAAWVTIRTEWRDRVHARLGQEFDLTDEEIQTLEIEAISESSELPLMWALVMGSTHEDESDEPQVLLVPSALHHCGFEEPELTKVAARELTHIAQHRAGDGAAFRARNSVYRERIGLQDIQPDYLLSGHSRWTDLAVTKRLLGREVSEDTGRQTEFWWSTAKAAAGRYQENPEKFPGKDLGVYRDGARWIADVVDLAGRDVLNRAWQDVSMIPTTAEIADPRAWLARVDGTH</sequence>
<dbReference type="Pfam" id="PF10103">
    <property type="entry name" value="Zincin_2"/>
    <property type="match status" value="1"/>
</dbReference>
<proteinExistence type="predicted"/>
<evidence type="ECO:0000313" key="1">
    <source>
        <dbReference type="EMBL" id="OEV13000.1"/>
    </source>
</evidence>
<gene>
    <name evidence="1" type="ORF">AN218_05685</name>
</gene>
<dbReference type="InterPro" id="IPR018766">
    <property type="entry name" value="Zinicin_2"/>
</dbReference>
<evidence type="ECO:0000313" key="2">
    <source>
        <dbReference type="Proteomes" id="UP000176005"/>
    </source>
</evidence>
<reference evidence="1 2" key="1">
    <citation type="journal article" date="2016" name="Front. Microbiol.">
        <title>Comparative Genomics Analysis of Streptomyces Species Reveals Their Adaptation to the Marine Environment and Their Diversity at the Genomic Level.</title>
        <authorList>
            <person name="Tian X."/>
            <person name="Zhang Z."/>
            <person name="Yang T."/>
            <person name="Chen M."/>
            <person name="Li J."/>
            <person name="Chen F."/>
            <person name="Yang J."/>
            <person name="Li W."/>
            <person name="Zhang B."/>
            <person name="Zhang Z."/>
            <person name="Wu J."/>
            <person name="Zhang C."/>
            <person name="Long L."/>
            <person name="Xiao J."/>
        </authorList>
    </citation>
    <scope>NUCLEOTIDE SEQUENCE [LARGE SCALE GENOMIC DNA]</scope>
    <source>
        <strain evidence="1 2">SCSIO 10429</strain>
    </source>
</reference>
<comment type="caution">
    <text evidence="1">The sequence shown here is derived from an EMBL/GenBank/DDBJ whole genome shotgun (WGS) entry which is preliminary data.</text>
</comment>
<dbReference type="SUPFAM" id="SSF55486">
    <property type="entry name" value="Metalloproteases ('zincins'), catalytic domain"/>
    <property type="match status" value="1"/>
</dbReference>
<dbReference type="AlphaFoldDB" id="A0A1E7LA30"/>
<organism evidence="1 2">
    <name type="scientific">Streptomyces nanshensis</name>
    <dbReference type="NCBI Taxonomy" id="518642"/>
    <lineage>
        <taxon>Bacteria</taxon>
        <taxon>Bacillati</taxon>
        <taxon>Actinomycetota</taxon>
        <taxon>Actinomycetes</taxon>
        <taxon>Kitasatosporales</taxon>
        <taxon>Streptomycetaceae</taxon>
        <taxon>Streptomyces</taxon>
    </lineage>
</organism>
<accession>A0A1E7LA30</accession>